<organism evidence="2 3">
    <name type="scientific">Porcisia hertigi</name>
    <dbReference type="NCBI Taxonomy" id="2761500"/>
    <lineage>
        <taxon>Eukaryota</taxon>
        <taxon>Discoba</taxon>
        <taxon>Euglenozoa</taxon>
        <taxon>Kinetoplastea</taxon>
        <taxon>Metakinetoplastina</taxon>
        <taxon>Trypanosomatida</taxon>
        <taxon>Trypanosomatidae</taxon>
        <taxon>Leishmaniinae</taxon>
        <taxon>Porcisia</taxon>
    </lineage>
</organism>
<keyword evidence="3" id="KW-1185">Reference proteome</keyword>
<comment type="caution">
    <text evidence="2">The sequence shown here is derived from an EMBL/GenBank/DDBJ whole genome shotgun (WGS) entry which is preliminary data.</text>
</comment>
<reference evidence="2 3" key="1">
    <citation type="submission" date="2021-02" db="EMBL/GenBank/DDBJ databases">
        <title>Porcisia hertigi Genome sequencing and assembly.</title>
        <authorList>
            <person name="Almutairi H."/>
            <person name="Gatherer D."/>
        </authorList>
    </citation>
    <scope>NUCLEOTIDE SEQUENCE [LARGE SCALE GENOMIC DNA]</scope>
    <source>
        <strain evidence="2 3">C119</strain>
    </source>
</reference>
<dbReference type="SUPFAM" id="SSF54919">
    <property type="entry name" value="Nucleoside diphosphate kinase, NDK"/>
    <property type="match status" value="2"/>
</dbReference>
<dbReference type="EMBL" id="JAFJZO010000036">
    <property type="protein sequence ID" value="KAG5490160.1"/>
    <property type="molecule type" value="Genomic_DNA"/>
</dbReference>
<feature type="region of interest" description="Disordered" evidence="1">
    <location>
        <begin position="612"/>
        <end position="635"/>
    </location>
</feature>
<protein>
    <submittedName>
        <fullName evidence="2">Uncharacterized protein</fullName>
    </submittedName>
</protein>
<dbReference type="GeneID" id="94286408"/>
<dbReference type="Proteomes" id="UP000674318">
    <property type="component" value="Unassembled WGS sequence"/>
</dbReference>
<evidence type="ECO:0000313" key="3">
    <source>
        <dbReference type="Proteomes" id="UP000674318"/>
    </source>
</evidence>
<gene>
    <name evidence="2" type="ORF">JKF63_00279</name>
</gene>
<dbReference type="InterPro" id="IPR036850">
    <property type="entry name" value="NDK-like_dom_sf"/>
</dbReference>
<sequence>MSSIFVLIRPHAWSPAVCDRVRRCITNAGARIDAEDTVPSNTLLYTSTLEKYFGSIHYWAISATDAVLRHPLTARCSVEEEQAPFCAAEEDLKSLFYQRYGELWDTALDEGRLRTALDVIQKDDISATELASRCASTGKDAVLTLPLGLTITRLLTSGEKESAAQQHYVVNGTYPAELEVFRQEGGGATSTTTSCWWCAASWPSLAGRNTSQKETVEQIIKLPRTLSATVSTPHGIDIFTGALETVSCRVCWMNTPLHYDSFVRLLIQRGLPLPFVAALLRDPTLHSHGHFTSVFDMVAGKDDDDVARALTALYDRLRFPDNATEDGNALDGSAALYDWQNGCFSVEATPSGASAEKFIPARTHAVALVHPRLWSRKELVQSLEQQLNELEVCIEAVREVSAEELVAKLDLHHGDVARYALDQEALRRFAVDEDKTIAAQVITRFENKCGVPWEIAMQEGRIWSASLAEHLLGAELAGSLLKHCCVTSAHTTHQLSRTLSITELSREVLMTQLNPKCPIEAVSSARDCTSSSRDKSKGVTKVHRPYSLTSESYFIVNAMYALYRRDILGKPTIARAHGGAAGLLQLSWQDNTKQPDTAQLCTRVSESLLRTPEPGSRVAFQEGPDQVSDTGDAASSKDAVTESVCAAYPFLQIINDAFSAMRARHLWWGIPYEDDVMSRDLVCSQGRSWLTLHEMLSASMPEGPIMQEAVLALLPPVAATAKTIELTLATLEENGVALVEQADLFGNDAFEYVFSGSTAAAMARQLAQKSGASLWAMMSVDMQVDFRAAALALAESATEGFTPDRLYGGSLVCSALRIPPGGLEDGWRRTKPLCVSENCWLGYLAPYKVWVVNGHIPLLESRYRAETARVHLLRIQWDASTVSWDQMQNALVGQCSDTSEGKGGRCGSPAAGSLTQLLSSIADRSPSNTRRLVGEPLYVFSASTYHALVDVLRWPRAGSSGPLSSEVAMEDWLMRQPNVQSLLLEGTSTLAMVVQQVRETLETALPLSLPLQQPFSSPPCWMLRFAHLQRAVELHYGFIWLHPSSTTPAIRNAVPELLLAHGVGVRASGVVPLEVALQGELLDVLHDPFFKNAYIRKASEVPITDTEARTFAHHFDMDWIKAVQLGIVLNAKEAEQKYGTVHMLMWWDSLTPEHQVKLSDSLFVGYMAKEGLYVMNVPYTYRRSRLHTGSHEVVWYAVEWSAAAMSWDGFLKDVIGDADPATAAAGSLRQNFATHWTQYSLPGKPDEIECVLHASESPLAALAERCRWLAQSPTQDPYGRRLLQSGVSLSLLTMLLNNPSVYNRATGLMMDAFKMLPQEDTHALVLELRNAQCTCTAIMMPDTTRFVPPSTALATPPSLVDRHSREVEEEEEEDQASLTALEDLSTFYHTTLASGIDPFVQCAFATAHGHELSSPSSECFAVLYLDPTCVSEESSTLSGHRAFRTLLEQQLRINGIHVVHERVIQCASAAEASVLYRSHHHRQYRYGVAIPATESLDTSMQWQLRFKQRFGVPYTHSSVTLYNAAEMSRNMQITEREVASLWRRSRQHYSYDTVVMGEGCVIQKLHPGKPFYVMNGDVMEAEHEFVAAQSTVGVRVWLLAWDPARVDMGYLQLQRLIADLQAPSGVLRQWWTSGGGEEDLSPASKSATGDSDSPLLHVSESSIAAVRQRQLWWQLPVWSDPTVATWMDGSIEDEATRGNAVIAPLSAHAVAWALGDPLISVAARNDNGPVYLWDTAVGMGTLHAGDCIRRSWAAAVVADERNDEGIRNTAVVTLAPQVATNSAVCHLVRSVLLEKGLRIEAHGFIADHGEDAPTPKLLVQYLYPEDWRYSIEDPNAIQLNADEAERVAHTFGTSWEALLDKSQLLPASWATKRLGGMTAPHLRLFTKTAKSSLWVRPHLHVAHLAEYGVCVINAHIPYLAHTIAATINEQPLPYYVVSWSPSLWSWKECITQVFGSSEPSLAEPGSIRGRLHASWPALGLHAAPERAEGGGGGVCVSEGPLESLLTRLHVQWPPLDCFDSDTAGSFVLQQQEASGSLALLHAWLRNPVVTCDGYKAGVFSHLAFWDTRELLQFAETLAMARKETSPSEAPVLPALLAAAQNAHREAQARHAAQAVWERALQGRYNLPTLCTPTGVADTTIALFPDNATECEMLYRNNGTLLFFSDQLGATQRAQLRQHLLQHGITVTAAARCEEGEQECTAALLDRLYATEAFFADCHDLAAVLLERGEVAVVDQDRFNAVFREEVPWSGLLAHSALSQKAEHDAHAHLGASASDELHQRPRIYSAADAMKVWNLTPHELWTEVRQGVSMRVSEGIEVTRLPSTTHGHTRDADGRAVVSDTETSWRGHYVVNGLYAAVRASLQAPTTQPDAGAASPVQAPPRMTKWNVNWDSRSLSWHDFYQNVIGYPDGAHAASSSFNAFLTKSMMSARESQERNSDEVPSPLSCVGVMAASGPLAAFAVRRYWSWNANHHDVYLPDPFLRAVVVAGMDHDVVLNEGWLFNPVMVVAPGKRMRLFDWTRGCDTLAVLDWMHTCEQMPTGIFTATTAARNAAGKPSHDLEQRTDTVAPTAAAQRCPPPPPPRLKTHLQTAWVRDALLHARTDAEYEALWQHYRTLGAAAAVTLAVAEEAAPRCTISNTIPFALFYRDFKSLDKLGVRCISQRLKHLFIDIETRRRGCMSYAELTHALTLYHSL</sequence>
<evidence type="ECO:0000256" key="1">
    <source>
        <dbReference type="SAM" id="MobiDB-lite"/>
    </source>
</evidence>
<dbReference type="Gene3D" id="3.30.70.141">
    <property type="entry name" value="Nucleoside diphosphate kinase-like domain"/>
    <property type="match status" value="1"/>
</dbReference>
<accession>A0A836L0X7</accession>
<proteinExistence type="predicted"/>
<evidence type="ECO:0000313" key="2">
    <source>
        <dbReference type="EMBL" id="KAG5490160.1"/>
    </source>
</evidence>
<feature type="region of interest" description="Disordered" evidence="1">
    <location>
        <begin position="1349"/>
        <end position="1376"/>
    </location>
</feature>
<dbReference type="OrthoDB" id="2162449at2759"/>
<dbReference type="RefSeq" id="XP_067752488.1">
    <property type="nucleotide sequence ID" value="XM_067896331.1"/>
</dbReference>
<name>A0A836L0X7_9TRYP</name>
<dbReference type="KEGG" id="phet:94286408"/>